<feature type="transmembrane region" description="Helical" evidence="1">
    <location>
        <begin position="536"/>
        <end position="556"/>
    </location>
</feature>
<evidence type="ECO:0000313" key="2">
    <source>
        <dbReference type="EMBL" id="CDX03504.1"/>
    </source>
</evidence>
<feature type="transmembrane region" description="Helical" evidence="1">
    <location>
        <begin position="889"/>
        <end position="909"/>
    </location>
</feature>
<feature type="transmembrane region" description="Helical" evidence="1">
    <location>
        <begin position="992"/>
        <end position="1017"/>
    </location>
</feature>
<dbReference type="PANTHER" id="PTHR32063">
    <property type="match status" value="1"/>
</dbReference>
<dbReference type="Gene3D" id="3.30.70.1320">
    <property type="entry name" value="Multidrug efflux transporter AcrB pore domain like"/>
    <property type="match status" value="1"/>
</dbReference>
<dbReference type="GO" id="GO:0005886">
    <property type="term" value="C:plasma membrane"/>
    <property type="evidence" value="ECO:0007669"/>
    <property type="project" value="TreeGrafter"/>
</dbReference>
<feature type="transmembrane region" description="Helical" evidence="1">
    <location>
        <begin position="429"/>
        <end position="449"/>
    </location>
</feature>
<sequence length="1043" mass="111890">MKLAETSVKRPVTIIMTVLIVILLGTVSLTRLPIDLFPEFELPMAIVMTEYSGVGPQEIEKLITNPIEGAVSSTENIDIVTSTTTEGTSIVMASFKTGTDMNFATLQMREKVDMIKFALPEGAGSPMVLKIDISMMPIMQLTMSSANVDLAQLQALAEDEIKPRIERVKGVASVSISGGYENEVKIKTHQEKMQGYGLSISTLSGILAAENLNSPAGEVKKGNQDLTIRTTGEFQTLQEIENLLIPLNTGGQVRLKDIADVELGHTDVTTISRTNGLQSVSIAIQKQSGVNTVAVAEDITKAIGELKAEFPELTLDTVYDESVYIKETINTVFKEALLAGILAIGILFVFFHNLRTTFITATAIPIAVMATFACLYFMDVSINMMTLGGLSLAMGRLVDDNIVALENIYRFREAGHSKFDAAIKGVSEVGMAITASTLTTVAVFLPIVFVEGLTATLFRDLALTVGISLGASLLVSLTLVPALSAKIMKVGEIPVGRKGLRGLFDGFGRGFDNGFGRIEKSYRRFLHYALGHRKTIVVGSILIFVLSGATTLFVGAEFMPSSDAGQMTVSVKLPDGAQLEDTDAAIAEVEKHLEGIEEVQTAFAQVGGGGLMSFGGASGNSGSITIQLVPLMERERSVDEVAEELRALTKDIPGAKIEVAVTDMMSMGTTTPIDIAIKGDELDQLQQIATDIQAMVASVEGTREVKTSMGEGIPEVQVAIDREKASKYGLTAYQIANGLKGTLSGTTATRYRYEGKEINVVITGDDTFKQSLSNLEQTPITTPLGTDVPLSQIAEVTIERGPTAIERSGQARVVHVSSDIVGRDLVSVTNDIQAKLNNYPLPNGYTYDMGGENEEMVKSFQDLGMALILAIVLVYMILAAQFESLIHPFTIIFSLPMGFSGGMLGLFITRSTISVPAFIGLILLTGIVVSNAIVLVDYINKRREMGDGREEAIENAGPIRLRPIMMTSLATALGLIPMAVGIGEGAETMAPMAIVVIFGMTLSTLSTLILVPVIYTINEDFKNFLKRKGKRKAASESSETVTA</sequence>
<dbReference type="SUPFAM" id="SSF82866">
    <property type="entry name" value="Multidrug efflux transporter AcrB transmembrane domain"/>
    <property type="match status" value="2"/>
</dbReference>
<dbReference type="RefSeq" id="WP_018305572.1">
    <property type="nucleotide sequence ID" value="NZ_LK996017.1"/>
</dbReference>
<feature type="transmembrane region" description="Helical" evidence="1">
    <location>
        <begin position="336"/>
        <end position="352"/>
    </location>
</feature>
<dbReference type="Gene3D" id="3.30.70.1440">
    <property type="entry name" value="Multidrug efflux transporter AcrB pore domain"/>
    <property type="match status" value="1"/>
</dbReference>
<keyword evidence="1" id="KW-0812">Transmembrane</keyword>
<feature type="transmembrane region" description="Helical" evidence="1">
    <location>
        <begin position="358"/>
        <end position="378"/>
    </location>
</feature>
<accession>A0A098B3S9</accession>
<dbReference type="Gene3D" id="3.30.2090.10">
    <property type="entry name" value="Multidrug efflux transporter AcrB TolC docking domain, DN and DC subdomains"/>
    <property type="match status" value="2"/>
</dbReference>
<dbReference type="Gene3D" id="1.20.1640.10">
    <property type="entry name" value="Multidrug efflux transporter AcrB transmembrane domain"/>
    <property type="match status" value="2"/>
</dbReference>
<feature type="transmembrane region" description="Helical" evidence="1">
    <location>
        <begin position="961"/>
        <end position="980"/>
    </location>
</feature>
<dbReference type="SUPFAM" id="SSF82693">
    <property type="entry name" value="Multidrug efflux transporter AcrB pore domain, PN1, PN2, PC1 and PC2 subdomains"/>
    <property type="match status" value="3"/>
</dbReference>
<evidence type="ECO:0000256" key="1">
    <source>
        <dbReference type="SAM" id="Phobius"/>
    </source>
</evidence>
<dbReference type="Pfam" id="PF00873">
    <property type="entry name" value="ACR_tran"/>
    <property type="match status" value="1"/>
</dbReference>
<reference evidence="2" key="1">
    <citation type="submission" date="2014-07" db="EMBL/GenBank/DDBJ databases">
        <authorList>
            <person name="Hornung V.Bastian."/>
        </authorList>
    </citation>
    <scope>NUCLEOTIDE SEQUENCE</scope>
    <source>
        <strain evidence="2">PCE-S</strain>
    </source>
</reference>
<keyword evidence="1" id="KW-0472">Membrane</keyword>
<dbReference type="PATRIC" id="fig|49338.4.peg.3883"/>
<feature type="transmembrane region" description="Helical" evidence="1">
    <location>
        <begin position="461"/>
        <end position="483"/>
    </location>
</feature>
<dbReference type="PANTHER" id="PTHR32063:SF0">
    <property type="entry name" value="SWARMING MOTILITY PROTEIN SWRC"/>
    <property type="match status" value="1"/>
</dbReference>
<feature type="transmembrane region" description="Helical" evidence="1">
    <location>
        <begin position="915"/>
        <end position="940"/>
    </location>
</feature>
<organism evidence="2">
    <name type="scientific">Desulfitobacterium hafniense</name>
    <name type="common">Desulfitobacterium frappieri</name>
    <dbReference type="NCBI Taxonomy" id="49338"/>
    <lineage>
        <taxon>Bacteria</taxon>
        <taxon>Bacillati</taxon>
        <taxon>Bacillota</taxon>
        <taxon>Clostridia</taxon>
        <taxon>Eubacteriales</taxon>
        <taxon>Desulfitobacteriaceae</taxon>
        <taxon>Desulfitobacterium</taxon>
    </lineage>
</organism>
<keyword evidence="1" id="KW-1133">Transmembrane helix</keyword>
<dbReference type="EMBL" id="LK996017">
    <property type="protein sequence ID" value="CDX03504.1"/>
    <property type="molecule type" value="Genomic_DNA"/>
</dbReference>
<proteinExistence type="predicted"/>
<dbReference type="GO" id="GO:0042910">
    <property type="term" value="F:xenobiotic transmembrane transporter activity"/>
    <property type="evidence" value="ECO:0007669"/>
    <property type="project" value="TreeGrafter"/>
</dbReference>
<feature type="transmembrane region" description="Helical" evidence="1">
    <location>
        <begin position="12"/>
        <end position="34"/>
    </location>
</feature>
<dbReference type="InterPro" id="IPR001036">
    <property type="entry name" value="Acrflvin-R"/>
</dbReference>
<dbReference type="Gene3D" id="3.30.70.1430">
    <property type="entry name" value="Multidrug efflux transporter AcrB pore domain"/>
    <property type="match status" value="2"/>
</dbReference>
<gene>
    <name evidence="2" type="ORF">DPCES_3618</name>
</gene>
<name>A0A098B3S9_DESHA</name>
<dbReference type="AlphaFoldDB" id="A0A098B3S9"/>
<dbReference type="PRINTS" id="PR00702">
    <property type="entry name" value="ACRIFLAVINRP"/>
</dbReference>
<protein>
    <submittedName>
        <fullName evidence="2">Nodulation protein NolG</fullName>
    </submittedName>
</protein>
<dbReference type="SUPFAM" id="SSF82714">
    <property type="entry name" value="Multidrug efflux transporter AcrB TolC docking domain, DN and DC subdomains"/>
    <property type="match status" value="2"/>
</dbReference>
<feature type="transmembrane region" description="Helical" evidence="1">
    <location>
        <begin position="863"/>
        <end position="882"/>
    </location>
</feature>
<dbReference type="InterPro" id="IPR027463">
    <property type="entry name" value="AcrB_DN_DC_subdom"/>
</dbReference>